<organism evidence="4 5">
    <name type="scientific">Panicum miliaceum</name>
    <name type="common">Proso millet</name>
    <name type="synonym">Broomcorn millet</name>
    <dbReference type="NCBI Taxonomy" id="4540"/>
    <lineage>
        <taxon>Eukaryota</taxon>
        <taxon>Viridiplantae</taxon>
        <taxon>Streptophyta</taxon>
        <taxon>Embryophyta</taxon>
        <taxon>Tracheophyta</taxon>
        <taxon>Spermatophyta</taxon>
        <taxon>Magnoliopsida</taxon>
        <taxon>Liliopsida</taxon>
        <taxon>Poales</taxon>
        <taxon>Poaceae</taxon>
        <taxon>PACMAD clade</taxon>
        <taxon>Panicoideae</taxon>
        <taxon>Panicodae</taxon>
        <taxon>Paniceae</taxon>
        <taxon>Panicinae</taxon>
        <taxon>Panicum</taxon>
        <taxon>Panicum sect. Panicum</taxon>
    </lineage>
</organism>
<keyword evidence="2" id="KW-0479">Metal-binding</keyword>
<dbReference type="GO" id="GO:0005506">
    <property type="term" value="F:iron ion binding"/>
    <property type="evidence" value="ECO:0007669"/>
    <property type="project" value="InterPro"/>
</dbReference>
<accession>A0A3L6RS87</accession>
<evidence type="ECO:0000256" key="3">
    <source>
        <dbReference type="ARBA" id="ARBA00023004"/>
    </source>
</evidence>
<evidence type="ECO:0000256" key="1">
    <source>
        <dbReference type="ARBA" id="ARBA00010617"/>
    </source>
</evidence>
<keyword evidence="3" id="KW-0408">Iron</keyword>
<dbReference type="InterPro" id="IPR036396">
    <property type="entry name" value="Cyt_P450_sf"/>
</dbReference>
<name>A0A3L6RS87_PANMI</name>
<dbReference type="STRING" id="4540.A0A3L6RS87"/>
<proteinExistence type="inferred from homology"/>
<dbReference type="PANTHER" id="PTHR47955:SF21">
    <property type="entry name" value="OS06G0642300 PROTEIN"/>
    <property type="match status" value="1"/>
</dbReference>
<dbReference type="Proteomes" id="UP000275267">
    <property type="component" value="Unassembled WGS sequence"/>
</dbReference>
<dbReference type="GO" id="GO:0016705">
    <property type="term" value="F:oxidoreductase activity, acting on paired donors, with incorporation or reduction of molecular oxygen"/>
    <property type="evidence" value="ECO:0007669"/>
    <property type="project" value="InterPro"/>
</dbReference>
<dbReference type="GO" id="GO:0020037">
    <property type="term" value="F:heme binding"/>
    <property type="evidence" value="ECO:0007669"/>
    <property type="project" value="InterPro"/>
</dbReference>
<gene>
    <name evidence="4" type="ORF">C2845_PM11G03950</name>
</gene>
<keyword evidence="5" id="KW-1185">Reference proteome</keyword>
<dbReference type="PANTHER" id="PTHR47955">
    <property type="entry name" value="CYTOCHROME P450 FAMILY 71 PROTEIN"/>
    <property type="match status" value="1"/>
</dbReference>
<dbReference type="SUPFAM" id="SSF48264">
    <property type="entry name" value="Cytochrome P450"/>
    <property type="match status" value="1"/>
</dbReference>
<dbReference type="Gene3D" id="1.10.630.10">
    <property type="entry name" value="Cytochrome P450"/>
    <property type="match status" value="1"/>
</dbReference>
<reference evidence="5" key="1">
    <citation type="journal article" date="2019" name="Nat. Commun.">
        <title>The genome of broomcorn millet.</title>
        <authorList>
            <person name="Zou C."/>
            <person name="Miki D."/>
            <person name="Li D."/>
            <person name="Tang Q."/>
            <person name="Xiao L."/>
            <person name="Rajput S."/>
            <person name="Deng P."/>
            <person name="Jia W."/>
            <person name="Huang R."/>
            <person name="Zhang M."/>
            <person name="Sun Y."/>
            <person name="Hu J."/>
            <person name="Fu X."/>
            <person name="Schnable P.S."/>
            <person name="Li F."/>
            <person name="Zhang H."/>
            <person name="Feng B."/>
            <person name="Zhu X."/>
            <person name="Liu R."/>
            <person name="Schnable J.C."/>
            <person name="Zhu J.-K."/>
            <person name="Zhang H."/>
        </authorList>
    </citation>
    <scope>NUCLEOTIDE SEQUENCE [LARGE SCALE GENOMIC DNA]</scope>
</reference>
<evidence type="ECO:0000313" key="5">
    <source>
        <dbReference type="Proteomes" id="UP000275267"/>
    </source>
</evidence>
<dbReference type="GO" id="GO:0004497">
    <property type="term" value="F:monooxygenase activity"/>
    <property type="evidence" value="ECO:0007669"/>
    <property type="project" value="InterPro"/>
</dbReference>
<evidence type="ECO:0000256" key="2">
    <source>
        <dbReference type="ARBA" id="ARBA00022723"/>
    </source>
</evidence>
<protein>
    <submittedName>
        <fullName evidence="4">Cytochrome P450 71D8-like</fullName>
    </submittedName>
</protein>
<sequence length="136" mass="15596">MTELLSPRRVEAFGHIREDEAARLVASLVASCSPPSQAPVDVDERLREFIADSSVRAILGHRLRNRAAFLRMIKEGQDLSAPFDLRDLFPSSWLVRMLPRGSKAERHRLEMFRLMDDVLLNHRERTTTTDQDRAGE</sequence>
<evidence type="ECO:0000313" key="4">
    <source>
        <dbReference type="EMBL" id="RLN08220.1"/>
    </source>
</evidence>
<comment type="caution">
    <text evidence="4">The sequence shown here is derived from an EMBL/GenBank/DDBJ whole genome shotgun (WGS) entry which is preliminary data.</text>
</comment>
<comment type="similarity">
    <text evidence="1">Belongs to the cytochrome P450 family.</text>
</comment>
<dbReference type="AlphaFoldDB" id="A0A3L6RS87"/>
<dbReference type="EMBL" id="PQIB02000007">
    <property type="protein sequence ID" value="RLN08220.1"/>
    <property type="molecule type" value="Genomic_DNA"/>
</dbReference>
<dbReference type="OrthoDB" id="2789670at2759"/>